<dbReference type="RefSeq" id="WP_394412907.1">
    <property type="nucleotide sequence ID" value="NZ_JBIGIC010000008.1"/>
</dbReference>
<feature type="chain" id="PRO_5045734271" description="DUF5666 domain-containing protein" evidence="1">
    <location>
        <begin position="23"/>
        <end position="107"/>
    </location>
</feature>
<evidence type="ECO:0008006" key="4">
    <source>
        <dbReference type="Google" id="ProtNLM"/>
    </source>
</evidence>
<keyword evidence="3" id="KW-1185">Reference proteome</keyword>
<evidence type="ECO:0000313" key="2">
    <source>
        <dbReference type="EMBL" id="MFG6488294.1"/>
    </source>
</evidence>
<proteinExistence type="predicted"/>
<keyword evidence="1" id="KW-0732">Signal</keyword>
<evidence type="ECO:0000256" key="1">
    <source>
        <dbReference type="SAM" id="SignalP"/>
    </source>
</evidence>
<gene>
    <name evidence="2" type="ORF">ACG04R_16525</name>
</gene>
<organism evidence="2 3">
    <name type="scientific">Pelomonas candidula</name>
    <dbReference type="NCBI Taxonomy" id="3299025"/>
    <lineage>
        <taxon>Bacteria</taxon>
        <taxon>Pseudomonadati</taxon>
        <taxon>Pseudomonadota</taxon>
        <taxon>Betaproteobacteria</taxon>
        <taxon>Burkholderiales</taxon>
        <taxon>Sphaerotilaceae</taxon>
        <taxon>Roseateles</taxon>
    </lineage>
</organism>
<sequence length="107" mass="11097">MSKTLKTIIAATLTAAAGIASAEPAMTEAQFDAYAHRDGGPTLVLTPGKVTAVIKDGEHTLVRTDAAKAAASFDGDKATYFHVGDKVGVALVNVTNGVRLYVEKAHQ</sequence>
<evidence type="ECO:0000313" key="3">
    <source>
        <dbReference type="Proteomes" id="UP001606134"/>
    </source>
</evidence>
<reference evidence="2 3" key="1">
    <citation type="submission" date="2024-08" db="EMBL/GenBank/DDBJ databases">
        <authorList>
            <person name="Lu H."/>
        </authorList>
    </citation>
    <scope>NUCLEOTIDE SEQUENCE [LARGE SCALE GENOMIC DNA]</scope>
    <source>
        <strain evidence="2 3">BYS78W</strain>
    </source>
</reference>
<feature type="signal peptide" evidence="1">
    <location>
        <begin position="1"/>
        <end position="22"/>
    </location>
</feature>
<name>A0ABW7HEG3_9BURK</name>
<accession>A0ABW7HEG3</accession>
<comment type="caution">
    <text evidence="2">The sequence shown here is derived from an EMBL/GenBank/DDBJ whole genome shotgun (WGS) entry which is preliminary data.</text>
</comment>
<dbReference type="Proteomes" id="UP001606134">
    <property type="component" value="Unassembled WGS sequence"/>
</dbReference>
<protein>
    <recommendedName>
        <fullName evidence="4">DUF5666 domain-containing protein</fullName>
    </recommendedName>
</protein>
<dbReference type="EMBL" id="JBIGIC010000008">
    <property type="protein sequence ID" value="MFG6488294.1"/>
    <property type="molecule type" value="Genomic_DNA"/>
</dbReference>